<reference evidence="8 9" key="1">
    <citation type="submission" date="2009-01" db="EMBL/GenBank/DDBJ databases">
        <authorList>
            <person name="Qin X."/>
            <person name="Bachman B."/>
            <person name="Battles P."/>
            <person name="Bell A."/>
            <person name="Bess C."/>
            <person name="Bickham C."/>
            <person name="Chaboub L."/>
            <person name="Chen D."/>
            <person name="Coyle M."/>
            <person name="Deiros D.R."/>
            <person name="Dinh H."/>
            <person name="Forbes L."/>
            <person name="Fowler G."/>
            <person name="Francisco L."/>
            <person name="Fu Q."/>
            <person name="Gubbala S."/>
            <person name="Hale W."/>
            <person name="Han Y."/>
            <person name="Hemphill L."/>
            <person name="Highlander S.K."/>
            <person name="Hirani K."/>
            <person name="Hogues M."/>
            <person name="Jackson L."/>
            <person name="Jakkamsetti A."/>
            <person name="Javaid M."/>
            <person name="Jiang H."/>
            <person name="Korchina V."/>
            <person name="Kovar C."/>
            <person name="Lara F."/>
            <person name="Lee S."/>
            <person name="Mata R."/>
            <person name="Mathew T."/>
            <person name="Moen C."/>
            <person name="Morales K."/>
            <person name="Munidasa M."/>
            <person name="Nazareth L."/>
            <person name="Ngo R."/>
            <person name="Nguyen L."/>
            <person name="Okwuonu G."/>
            <person name="Ongeri F."/>
            <person name="Patil S."/>
            <person name="Petrosino J."/>
            <person name="Pham C."/>
            <person name="Pham P."/>
            <person name="Pu L.-L."/>
            <person name="Puazo M."/>
            <person name="Raj R."/>
            <person name="Reid J."/>
            <person name="Rouhana J."/>
            <person name="Saada N."/>
            <person name="Shang Y."/>
            <person name="Simmons D."/>
            <person name="Thornton R."/>
            <person name="Warren J."/>
            <person name="Weissenberger G."/>
            <person name="Zhang J."/>
            <person name="Zhang L."/>
            <person name="Zhou C."/>
            <person name="Zhu D."/>
            <person name="Muzny D."/>
            <person name="Worley K."/>
            <person name="Gibbs R."/>
        </authorList>
    </citation>
    <scope>NUCLEOTIDE SEQUENCE [LARGE SCALE GENOMIC DNA]</scope>
    <source>
        <strain evidence="8 9">DSM 16047</strain>
    </source>
</reference>
<evidence type="ECO:0000256" key="5">
    <source>
        <dbReference type="ARBA" id="ARBA00022679"/>
    </source>
</evidence>
<dbReference type="Proteomes" id="UP000005583">
    <property type="component" value="Unassembled WGS sequence"/>
</dbReference>
<evidence type="ECO:0000256" key="6">
    <source>
        <dbReference type="ARBA" id="ARBA00048785"/>
    </source>
</evidence>
<dbReference type="GO" id="GO:0009231">
    <property type="term" value="P:riboflavin biosynthetic process"/>
    <property type="evidence" value="ECO:0007669"/>
    <property type="project" value="UniProtKB-UniRule"/>
</dbReference>
<evidence type="ECO:0000256" key="4">
    <source>
        <dbReference type="ARBA" id="ARBA00022619"/>
    </source>
</evidence>
<dbReference type="RefSeq" id="WP_007125661.1">
    <property type="nucleotide sequence ID" value="NZ_AZFO01000010.1"/>
</dbReference>
<comment type="caution">
    <text evidence="8">The sequence shown here is derived from an EMBL/GenBank/DDBJ whole genome shotgun (WGS) entry which is preliminary data.</text>
</comment>
<dbReference type="Pfam" id="PF00885">
    <property type="entry name" value="DMRL_synthase"/>
    <property type="match status" value="1"/>
</dbReference>
<dbReference type="PANTHER" id="PTHR21058:SF0">
    <property type="entry name" value="6,7-DIMETHYL-8-RIBITYLLUMAZINE SYNTHASE"/>
    <property type="match status" value="1"/>
</dbReference>
<keyword evidence="9" id="KW-1185">Reference proteome</keyword>
<evidence type="ECO:0000313" key="9">
    <source>
        <dbReference type="Proteomes" id="UP000005583"/>
    </source>
</evidence>
<dbReference type="EC" id="2.5.1.78" evidence="3 7"/>
<proteinExistence type="inferred from homology"/>
<dbReference type="eggNOG" id="COG0054">
    <property type="taxonomic scope" value="Bacteria"/>
</dbReference>
<dbReference type="HOGENOM" id="CLU_089358_1_2_9"/>
<keyword evidence="8" id="KW-0436">Ligase</keyword>
<feature type="binding site" evidence="7">
    <location>
        <position position="127"/>
    </location>
    <ligand>
        <name>(2S)-2-hydroxy-3-oxobutyl phosphate</name>
        <dbReference type="ChEBI" id="CHEBI:58830"/>
    </ligand>
</feature>
<dbReference type="EMBL" id="ACGU01000055">
    <property type="protein sequence ID" value="EEJ71891.1"/>
    <property type="molecule type" value="Genomic_DNA"/>
</dbReference>
<dbReference type="InterPro" id="IPR002180">
    <property type="entry name" value="LS/RS"/>
</dbReference>
<comment type="catalytic activity">
    <reaction evidence="6 7">
        <text>(2S)-2-hydroxy-3-oxobutyl phosphate + 5-amino-6-(D-ribitylamino)uracil = 6,7-dimethyl-8-(1-D-ribityl)lumazine + phosphate + 2 H2O + H(+)</text>
        <dbReference type="Rhea" id="RHEA:26152"/>
        <dbReference type="ChEBI" id="CHEBI:15377"/>
        <dbReference type="ChEBI" id="CHEBI:15378"/>
        <dbReference type="ChEBI" id="CHEBI:15934"/>
        <dbReference type="ChEBI" id="CHEBI:43474"/>
        <dbReference type="ChEBI" id="CHEBI:58201"/>
        <dbReference type="ChEBI" id="CHEBI:58830"/>
        <dbReference type="EC" id="2.5.1.78"/>
    </reaction>
</comment>
<name>C2EN87_9LACO</name>
<evidence type="ECO:0000256" key="3">
    <source>
        <dbReference type="ARBA" id="ARBA00012664"/>
    </source>
</evidence>
<dbReference type="AlphaFoldDB" id="C2EN87"/>
<dbReference type="NCBIfam" id="TIGR00114">
    <property type="entry name" value="lumazine-synth"/>
    <property type="match status" value="1"/>
</dbReference>
<sequence length="155" mass="16954">MNEYKGNYTNIHGPIAIVVSKFNEIVTKNLVLGAQETLKQFGIKESDVDVFWVPGAFEIGFTTQKLLNSNKYAGIMSLGAVIKGETDHYSMIIQNVTGAIMQMNLQAKIPITFGILTTENIEQALQRSGLKAGNEGSSTAQSLLEMISLNDQLNK</sequence>
<evidence type="ECO:0000256" key="7">
    <source>
        <dbReference type="HAMAP-Rule" id="MF_00178"/>
    </source>
</evidence>
<dbReference type="InterPro" id="IPR034964">
    <property type="entry name" value="LS"/>
</dbReference>
<dbReference type="GO" id="GO:0009349">
    <property type="term" value="C:riboflavin synthase complex"/>
    <property type="evidence" value="ECO:0007669"/>
    <property type="project" value="UniProtKB-UniRule"/>
</dbReference>
<dbReference type="GO" id="GO:0000906">
    <property type="term" value="F:6,7-dimethyl-8-ribityllumazine synthase activity"/>
    <property type="evidence" value="ECO:0007669"/>
    <property type="project" value="UniProtKB-UniRule"/>
</dbReference>
<keyword evidence="5 7" id="KW-0808">Transferase</keyword>
<comment type="similarity">
    <text evidence="2 7">Belongs to the DMRL synthase family.</text>
</comment>
<feature type="binding site" evidence="7">
    <location>
        <begin position="85"/>
        <end position="86"/>
    </location>
    <ligand>
        <name>(2S)-2-hydroxy-3-oxobutyl phosphate</name>
        <dbReference type="ChEBI" id="CHEBI:58830"/>
    </ligand>
</feature>
<feature type="binding site" evidence="7">
    <location>
        <begin position="56"/>
        <end position="58"/>
    </location>
    <ligand>
        <name>5-amino-6-(D-ribitylamino)uracil</name>
        <dbReference type="ChEBI" id="CHEBI:15934"/>
    </ligand>
</feature>
<evidence type="ECO:0000256" key="1">
    <source>
        <dbReference type="ARBA" id="ARBA00004917"/>
    </source>
</evidence>
<dbReference type="SUPFAM" id="SSF52121">
    <property type="entry name" value="Lumazine synthase"/>
    <property type="match status" value="1"/>
</dbReference>
<organism evidence="8 9">
    <name type="scientific">Lactobacillus ultunensis DSM 16047</name>
    <dbReference type="NCBI Taxonomy" id="525365"/>
    <lineage>
        <taxon>Bacteria</taxon>
        <taxon>Bacillati</taxon>
        <taxon>Bacillota</taxon>
        <taxon>Bacilli</taxon>
        <taxon>Lactobacillales</taxon>
        <taxon>Lactobacillaceae</taxon>
        <taxon>Lactobacillus</taxon>
    </lineage>
</organism>
<feature type="binding site" evidence="7">
    <location>
        <position position="113"/>
    </location>
    <ligand>
        <name>5-amino-6-(D-ribitylamino)uracil</name>
        <dbReference type="ChEBI" id="CHEBI:15934"/>
    </ligand>
</feature>
<evidence type="ECO:0000256" key="2">
    <source>
        <dbReference type="ARBA" id="ARBA00007424"/>
    </source>
</evidence>
<dbReference type="CDD" id="cd09209">
    <property type="entry name" value="Lumazine_synthase-I"/>
    <property type="match status" value="1"/>
</dbReference>
<gene>
    <name evidence="7 8" type="primary">ribH</name>
    <name evidence="8" type="ORF">HMPREF0548_1133</name>
</gene>
<feature type="binding site" evidence="7">
    <location>
        <position position="22"/>
    </location>
    <ligand>
        <name>5-amino-6-(D-ribitylamino)uracil</name>
        <dbReference type="ChEBI" id="CHEBI:15934"/>
    </ligand>
</feature>
<dbReference type="PANTHER" id="PTHR21058">
    <property type="entry name" value="6,7-DIMETHYL-8-RIBITYLLUMAZINE SYNTHASE DMRL SYNTHASE LUMAZINE SYNTHASE"/>
    <property type="match status" value="1"/>
</dbReference>
<protein>
    <recommendedName>
        <fullName evidence="3 7">6,7-dimethyl-8-ribityllumazine synthase</fullName>
        <shortName evidence="7">DMRL synthase</shortName>
        <shortName evidence="7">LS</shortName>
        <shortName evidence="7">Lumazine synthase</shortName>
        <ecNumber evidence="3 7">2.5.1.78</ecNumber>
    </recommendedName>
</protein>
<dbReference type="UniPathway" id="UPA00275">
    <property type="reaction ID" value="UER00404"/>
</dbReference>
<keyword evidence="4 7" id="KW-0686">Riboflavin biosynthesis</keyword>
<dbReference type="InterPro" id="IPR036467">
    <property type="entry name" value="LS/RS_sf"/>
</dbReference>
<dbReference type="Gene3D" id="3.40.50.960">
    <property type="entry name" value="Lumazine/riboflavin synthase"/>
    <property type="match status" value="1"/>
</dbReference>
<dbReference type="OrthoDB" id="9809709at2"/>
<feature type="binding site" evidence="7">
    <location>
        <begin position="80"/>
        <end position="82"/>
    </location>
    <ligand>
        <name>5-amino-6-(D-ribitylamino)uracil</name>
        <dbReference type="ChEBI" id="CHEBI:15934"/>
    </ligand>
</feature>
<dbReference type="HAMAP" id="MF_00178">
    <property type="entry name" value="Lumazine_synth"/>
    <property type="match status" value="1"/>
</dbReference>
<comment type="pathway">
    <text evidence="1 7">Cofactor biosynthesis; riboflavin biosynthesis; riboflavin from 2-hydroxy-3-oxobutyl phosphate and 5-amino-6-(D-ribitylamino)uracil: step 1/2.</text>
</comment>
<dbReference type="GO" id="GO:0005829">
    <property type="term" value="C:cytosol"/>
    <property type="evidence" value="ECO:0007669"/>
    <property type="project" value="TreeGrafter"/>
</dbReference>
<dbReference type="STRING" id="525365.HMPREF0548_1133"/>
<comment type="function">
    <text evidence="7">Catalyzes the formation of 6,7-dimethyl-8-ribityllumazine by condensation of 5-amino-6-(D-ribitylamino)uracil with 3,4-dihydroxy-2-butanone 4-phosphate. This is the penultimate step in the biosynthesis of riboflavin.</text>
</comment>
<dbReference type="GO" id="GO:0016874">
    <property type="term" value="F:ligase activity"/>
    <property type="evidence" value="ECO:0007669"/>
    <property type="project" value="UniProtKB-KW"/>
</dbReference>
<evidence type="ECO:0000313" key="8">
    <source>
        <dbReference type="EMBL" id="EEJ71891.1"/>
    </source>
</evidence>
<accession>C2EN87</accession>
<feature type="active site" description="Proton donor" evidence="7">
    <location>
        <position position="88"/>
    </location>
</feature>
<dbReference type="PATRIC" id="fig|525365.8.peg.196"/>